<evidence type="ECO:0000313" key="2">
    <source>
        <dbReference type="Proteomes" id="UP001302126"/>
    </source>
</evidence>
<proteinExistence type="predicted"/>
<dbReference type="Proteomes" id="UP001302126">
    <property type="component" value="Unassembled WGS sequence"/>
</dbReference>
<name>A0AAN6X2Q9_9PEZI</name>
<gene>
    <name evidence="1" type="ORF">QBC35DRAFT_469959</name>
</gene>
<keyword evidence="2" id="KW-1185">Reference proteome</keyword>
<accession>A0AAN6X2Q9</accession>
<evidence type="ECO:0000313" key="1">
    <source>
        <dbReference type="EMBL" id="KAK4192151.1"/>
    </source>
</evidence>
<organism evidence="1 2">
    <name type="scientific">Podospora australis</name>
    <dbReference type="NCBI Taxonomy" id="1536484"/>
    <lineage>
        <taxon>Eukaryota</taxon>
        <taxon>Fungi</taxon>
        <taxon>Dikarya</taxon>
        <taxon>Ascomycota</taxon>
        <taxon>Pezizomycotina</taxon>
        <taxon>Sordariomycetes</taxon>
        <taxon>Sordariomycetidae</taxon>
        <taxon>Sordariales</taxon>
        <taxon>Podosporaceae</taxon>
        <taxon>Podospora</taxon>
    </lineage>
</organism>
<sequence length="223" mass="25439">MLGIDRTVAARSQARRAPPSLSALSCRAYRYGQQPERERERRVSRRRQQFGARLQPALPAMPRWDGPLGRGQGWPPPRGLLSLRRARTPTLGSSAAFPERLQFDSFQTQIDINSHHRWSKLVLGGAPNFIISRGECPRMEITCPESSFLSILSSHGHHRPTDRHRPSFICLDLWGGGVRRPPNDSRPRKRPGEFWRCCRRVTETGDTRELLYLLRAKVQSSPS</sequence>
<comment type="caution">
    <text evidence="1">The sequence shown here is derived from an EMBL/GenBank/DDBJ whole genome shotgun (WGS) entry which is preliminary data.</text>
</comment>
<dbReference type="AlphaFoldDB" id="A0AAN6X2Q9"/>
<protein>
    <submittedName>
        <fullName evidence="1">Uncharacterized protein</fullName>
    </submittedName>
</protein>
<reference evidence="1" key="2">
    <citation type="submission" date="2023-05" db="EMBL/GenBank/DDBJ databases">
        <authorList>
            <consortium name="Lawrence Berkeley National Laboratory"/>
            <person name="Steindorff A."/>
            <person name="Hensen N."/>
            <person name="Bonometti L."/>
            <person name="Westerberg I."/>
            <person name="Brannstrom I.O."/>
            <person name="Guillou S."/>
            <person name="Cros-Aarteil S."/>
            <person name="Calhoun S."/>
            <person name="Haridas S."/>
            <person name="Kuo A."/>
            <person name="Mondo S."/>
            <person name="Pangilinan J."/>
            <person name="Riley R."/>
            <person name="Labutti K."/>
            <person name="Andreopoulos B."/>
            <person name="Lipzen A."/>
            <person name="Chen C."/>
            <person name="Yanf M."/>
            <person name="Daum C."/>
            <person name="Ng V."/>
            <person name="Clum A."/>
            <person name="Ohm R."/>
            <person name="Martin F."/>
            <person name="Silar P."/>
            <person name="Natvig D."/>
            <person name="Lalanne C."/>
            <person name="Gautier V."/>
            <person name="Ament-Velasquez S.L."/>
            <person name="Kruys A."/>
            <person name="Hutchinson M.I."/>
            <person name="Powell A.J."/>
            <person name="Barry K."/>
            <person name="Miller A.N."/>
            <person name="Grigoriev I.V."/>
            <person name="Debuchy R."/>
            <person name="Gladieux P."/>
            <person name="Thoren M.H."/>
            <person name="Johannesson H."/>
        </authorList>
    </citation>
    <scope>NUCLEOTIDE SEQUENCE</scope>
    <source>
        <strain evidence="1">PSN309</strain>
    </source>
</reference>
<reference evidence="1" key="1">
    <citation type="journal article" date="2023" name="Mol. Phylogenet. Evol.">
        <title>Genome-scale phylogeny and comparative genomics of the fungal order Sordariales.</title>
        <authorList>
            <person name="Hensen N."/>
            <person name="Bonometti L."/>
            <person name="Westerberg I."/>
            <person name="Brannstrom I.O."/>
            <person name="Guillou S."/>
            <person name="Cros-Aarteil S."/>
            <person name="Calhoun S."/>
            <person name="Haridas S."/>
            <person name="Kuo A."/>
            <person name="Mondo S."/>
            <person name="Pangilinan J."/>
            <person name="Riley R."/>
            <person name="LaButti K."/>
            <person name="Andreopoulos B."/>
            <person name="Lipzen A."/>
            <person name="Chen C."/>
            <person name="Yan M."/>
            <person name="Daum C."/>
            <person name="Ng V."/>
            <person name="Clum A."/>
            <person name="Steindorff A."/>
            <person name="Ohm R.A."/>
            <person name="Martin F."/>
            <person name="Silar P."/>
            <person name="Natvig D.O."/>
            <person name="Lalanne C."/>
            <person name="Gautier V."/>
            <person name="Ament-Velasquez S.L."/>
            <person name="Kruys A."/>
            <person name="Hutchinson M.I."/>
            <person name="Powell A.J."/>
            <person name="Barry K."/>
            <person name="Miller A.N."/>
            <person name="Grigoriev I.V."/>
            <person name="Debuchy R."/>
            <person name="Gladieux P."/>
            <person name="Hiltunen Thoren M."/>
            <person name="Johannesson H."/>
        </authorList>
    </citation>
    <scope>NUCLEOTIDE SEQUENCE</scope>
    <source>
        <strain evidence="1">PSN309</strain>
    </source>
</reference>
<dbReference type="EMBL" id="MU864355">
    <property type="protein sequence ID" value="KAK4192151.1"/>
    <property type="molecule type" value="Genomic_DNA"/>
</dbReference>